<evidence type="ECO:0000256" key="1">
    <source>
        <dbReference type="SAM" id="Coils"/>
    </source>
</evidence>
<keyword evidence="4" id="KW-0808">Transferase</keyword>
<proteinExistence type="predicted"/>
<keyword evidence="2" id="KW-0812">Transmembrane</keyword>
<comment type="caution">
    <text evidence="4">The sequence shown here is derived from an EMBL/GenBank/DDBJ whole genome shotgun (WGS) entry which is preliminary data.</text>
</comment>
<evidence type="ECO:0000313" key="4">
    <source>
        <dbReference type="EMBL" id="GEU61973.1"/>
    </source>
</evidence>
<dbReference type="Pfam" id="PF00078">
    <property type="entry name" value="RVT_1"/>
    <property type="match status" value="1"/>
</dbReference>
<organism evidence="4">
    <name type="scientific">Tanacetum cinerariifolium</name>
    <name type="common">Dalmatian daisy</name>
    <name type="synonym">Chrysanthemum cinerariifolium</name>
    <dbReference type="NCBI Taxonomy" id="118510"/>
    <lineage>
        <taxon>Eukaryota</taxon>
        <taxon>Viridiplantae</taxon>
        <taxon>Streptophyta</taxon>
        <taxon>Embryophyta</taxon>
        <taxon>Tracheophyta</taxon>
        <taxon>Spermatophyta</taxon>
        <taxon>Magnoliopsida</taxon>
        <taxon>eudicotyledons</taxon>
        <taxon>Gunneridae</taxon>
        <taxon>Pentapetalae</taxon>
        <taxon>asterids</taxon>
        <taxon>campanulids</taxon>
        <taxon>Asterales</taxon>
        <taxon>Asteraceae</taxon>
        <taxon>Asteroideae</taxon>
        <taxon>Anthemideae</taxon>
        <taxon>Anthemidinae</taxon>
        <taxon>Tanacetum</taxon>
    </lineage>
</organism>
<dbReference type="EMBL" id="BKCJ010004595">
    <property type="protein sequence ID" value="GEU61973.1"/>
    <property type="molecule type" value="Genomic_DNA"/>
</dbReference>
<keyword evidence="4" id="KW-0695">RNA-directed DNA polymerase</keyword>
<feature type="coiled-coil region" evidence="1">
    <location>
        <begin position="770"/>
        <end position="847"/>
    </location>
</feature>
<accession>A0A6L2LJJ4</accession>
<keyword evidence="4" id="KW-0548">Nucleotidyltransferase</keyword>
<reference evidence="4" key="1">
    <citation type="journal article" date="2019" name="Sci. Rep.">
        <title>Draft genome of Tanacetum cinerariifolium, the natural source of mosquito coil.</title>
        <authorList>
            <person name="Yamashiro T."/>
            <person name="Shiraishi A."/>
            <person name="Satake H."/>
            <person name="Nakayama K."/>
        </authorList>
    </citation>
    <scope>NUCLEOTIDE SEQUENCE</scope>
</reference>
<dbReference type="PANTHER" id="PTHR46890">
    <property type="entry name" value="NON-LTR RETROLELEMENT REVERSE TRANSCRIPTASE-LIKE PROTEIN-RELATED"/>
    <property type="match status" value="1"/>
</dbReference>
<keyword evidence="1" id="KW-0175">Coiled coil</keyword>
<dbReference type="AlphaFoldDB" id="A0A6L2LJJ4"/>
<dbReference type="InterPro" id="IPR000477">
    <property type="entry name" value="RT_dom"/>
</dbReference>
<name>A0A6L2LJJ4_TANCI</name>
<dbReference type="PANTHER" id="PTHR46890:SF48">
    <property type="entry name" value="RNA-DIRECTED DNA POLYMERASE"/>
    <property type="match status" value="1"/>
</dbReference>
<evidence type="ECO:0000256" key="2">
    <source>
        <dbReference type="SAM" id="Phobius"/>
    </source>
</evidence>
<protein>
    <submittedName>
        <fullName evidence="4">RNA-directed DNA polymerase, eukaryota, reverse transcriptase zinc-binding domain protein</fullName>
    </submittedName>
</protein>
<dbReference type="GO" id="GO:0003964">
    <property type="term" value="F:RNA-directed DNA polymerase activity"/>
    <property type="evidence" value="ECO:0007669"/>
    <property type="project" value="UniProtKB-KW"/>
</dbReference>
<feature type="transmembrane region" description="Helical" evidence="2">
    <location>
        <begin position="1135"/>
        <end position="1156"/>
    </location>
</feature>
<keyword evidence="2" id="KW-0472">Membrane</keyword>
<feature type="domain" description="Reverse transcriptase" evidence="3">
    <location>
        <begin position="162"/>
        <end position="331"/>
    </location>
</feature>
<keyword evidence="2" id="KW-1133">Transmembrane helix</keyword>
<dbReference type="InterPro" id="IPR052343">
    <property type="entry name" value="Retrotransposon-Effector_Assoc"/>
</dbReference>
<gene>
    <name evidence="4" type="ORF">Tci_033951</name>
</gene>
<evidence type="ECO:0000259" key="3">
    <source>
        <dbReference type="Pfam" id="PF00078"/>
    </source>
</evidence>
<sequence length="1165" mass="134057">MQEFIDCLNEVKVEDIHSLGMFYTWIKSPSRPNSSIMKKLDRIMVNQSFMTSDHRPAILSIARCLRKKKKSFRFPNFIIENGKFIPIMKEGWKKEIEDCEDLDDSELFHHKISNDDAKNMIKEVTKDEIKEAMFDIGENKAPGPDGFTLTFFKKSWNVIRKDIFLALFKSYNCKNGPSRCALKINIAKAYDTVNWRFLEKIPMSFGFHKRMMEWIMTCVSSASFTIRINRERHGFFRSMRGLRQWDSISPYLFTLVMEVFSLILARKVERGNALKFLKGCKELKMTHLSFADDLLVFCHWDDKSVNVIKEALVEFSKVSGLLPNIEKSIIFFGSVKENVRKDIFEERNGNCTWKDLLEMRSKVRPFFVHAVGNRKDIDIWSDNWCTIRHMSQLISNSMLYDARINDNYALVDMIDNGIWCWPEEMNMSNVPSDWKDIIEKVDEQPCNNTIRSMVRRITLATAHGRMILESVENGPLLWPTVEENGVTRTRKYSELSATEAIQADCDIKATNIILQGLPPEVYALYASYAPSSTPLSITYPANDFQSSVNHNVYNPSSSIPKWNMLKLFINNLTFLNLILGSLFQCSKKCTKPMRKRDETWFKDKVLLVQAQANGQVLHEEEELEFLAYPGIAKTQSTQYVITNNAAYQANDLDAYDSNYDEFNSAKIALMANMSHYGSDNLAEVHNQDNMTNNVIYQDVQATSTSEQSNILNQSETKITTDSNIISYSQYMNESQYVTVQNSSSPAQQDDLILSVIEQLKTQVVSCSKINQDNKNVNEFLTAEIERYKDQVKILKEQNNVDKASKSCAHSLEIDNLKHILSEHLKENESLDQKVTLLKNDFQKEESRNIDRELALEKQVKELNKIVFKRNQSTQTVHMLTKPQFFYDHPTRQALSFENLCYLKRAQQLEPKLYDGSVIQKTDGIVIRDSEETLMLEDESRSKMLQKQNDPIMSEKKVITKPVDYPALNQLLKDFETRFVPQTELSAEQIGLGIQSYSQEKDTVIMKLKERIKSLGGNVKEEKIKRELEEIETINIELDHRVTKLVAKNKHLKQNYKQLYDSIKSSCARSKEQRDDLIKQVNIKSAENSDLNASLQEKVLVITALKETLSKLKGKAVVNEAVTSHPIDPELLKIDVAPLALNCVIIGHLTLIILGILKKKLLLLGK</sequence>